<reference evidence="2" key="1">
    <citation type="submission" date="2020-02" db="EMBL/GenBank/DDBJ databases">
        <authorList>
            <person name="Meier V. D."/>
        </authorList>
    </citation>
    <scope>NUCLEOTIDE SEQUENCE</scope>
    <source>
        <strain evidence="2">AVDCRST_MAG53</strain>
    </source>
</reference>
<proteinExistence type="predicted"/>
<feature type="non-terminal residue" evidence="2">
    <location>
        <position position="136"/>
    </location>
</feature>
<protein>
    <submittedName>
        <fullName evidence="2">Uncharacterized protein</fullName>
    </submittedName>
</protein>
<evidence type="ECO:0000313" key="2">
    <source>
        <dbReference type="EMBL" id="CAA9523081.1"/>
    </source>
</evidence>
<accession>A0A6J4TI04</accession>
<dbReference type="EMBL" id="CADCVR010000106">
    <property type="protein sequence ID" value="CAA9523081.1"/>
    <property type="molecule type" value="Genomic_DNA"/>
</dbReference>
<feature type="non-terminal residue" evidence="2">
    <location>
        <position position="1"/>
    </location>
</feature>
<organism evidence="2">
    <name type="scientific">uncultured Solirubrobacteraceae bacterium</name>
    <dbReference type="NCBI Taxonomy" id="1162706"/>
    <lineage>
        <taxon>Bacteria</taxon>
        <taxon>Bacillati</taxon>
        <taxon>Actinomycetota</taxon>
        <taxon>Thermoleophilia</taxon>
        <taxon>Solirubrobacterales</taxon>
        <taxon>Solirubrobacteraceae</taxon>
        <taxon>environmental samples</taxon>
    </lineage>
</organism>
<feature type="compositionally biased region" description="Low complexity" evidence="1">
    <location>
        <begin position="1"/>
        <end position="16"/>
    </location>
</feature>
<dbReference type="AlphaFoldDB" id="A0A6J4TI04"/>
<sequence length="136" mass="14990">CACSSSPLTPSTLPPSVLRSAREPSSTALTCWSCPPRSTRARWPSGSRTPTRRSPTRSRRRRRRWSHSPTARAAYAARWARASPCSRCRTPWRRSPRTTSSSSPVLTINSATAKTTWSTRRSAASACRSTSAAWTP</sequence>
<gene>
    <name evidence="2" type="ORF">AVDCRST_MAG53-3463</name>
</gene>
<name>A0A6J4TI04_9ACTN</name>
<feature type="region of interest" description="Disordered" evidence="1">
    <location>
        <begin position="1"/>
        <end position="71"/>
    </location>
</feature>
<feature type="region of interest" description="Disordered" evidence="1">
    <location>
        <begin position="117"/>
        <end position="136"/>
    </location>
</feature>
<feature type="compositionally biased region" description="Basic residues" evidence="1">
    <location>
        <begin position="50"/>
        <end position="66"/>
    </location>
</feature>
<evidence type="ECO:0000256" key="1">
    <source>
        <dbReference type="SAM" id="MobiDB-lite"/>
    </source>
</evidence>